<organism evidence="2 3">
    <name type="scientific">Meira miltonrushii</name>
    <dbReference type="NCBI Taxonomy" id="1280837"/>
    <lineage>
        <taxon>Eukaryota</taxon>
        <taxon>Fungi</taxon>
        <taxon>Dikarya</taxon>
        <taxon>Basidiomycota</taxon>
        <taxon>Ustilaginomycotina</taxon>
        <taxon>Exobasidiomycetes</taxon>
        <taxon>Exobasidiales</taxon>
        <taxon>Brachybasidiaceae</taxon>
        <taxon>Meira</taxon>
    </lineage>
</organism>
<feature type="region of interest" description="Disordered" evidence="1">
    <location>
        <begin position="150"/>
        <end position="198"/>
    </location>
</feature>
<evidence type="ECO:0000256" key="1">
    <source>
        <dbReference type="SAM" id="MobiDB-lite"/>
    </source>
</evidence>
<dbReference type="Proteomes" id="UP000245771">
    <property type="component" value="Unassembled WGS sequence"/>
</dbReference>
<accession>A0A316V7T0</accession>
<dbReference type="InParanoid" id="A0A316V7T0"/>
<feature type="compositionally biased region" description="Basic and acidic residues" evidence="1">
    <location>
        <begin position="150"/>
        <end position="172"/>
    </location>
</feature>
<dbReference type="EMBL" id="KZ819604">
    <property type="protein sequence ID" value="PWN33560.1"/>
    <property type="molecule type" value="Genomic_DNA"/>
</dbReference>
<keyword evidence="3" id="KW-1185">Reference proteome</keyword>
<evidence type="ECO:0000313" key="2">
    <source>
        <dbReference type="EMBL" id="PWN33560.1"/>
    </source>
</evidence>
<name>A0A316V7T0_9BASI</name>
<protein>
    <submittedName>
        <fullName evidence="2">Uncharacterized protein</fullName>
    </submittedName>
</protein>
<sequence>MNWHAPRKMSFRLKLFWCADHPHHFHMFFSKYFVFVIFIAVGLAQPGNGSHTIGKRQLVPDLNGPPPVDNDHPVIASVSTDYVTQDLSSSMQVTKNREQNRKRNRPSVIDLNECYHHKGCEHWKSLPSIERDRISKKNWMARKPDEVRKQMSREYSKKWHSKLTREQKEVRNQRMRITRLRKKQKATPGEKGAEKGKG</sequence>
<dbReference type="GeneID" id="37024380"/>
<dbReference type="RefSeq" id="XP_025353862.1">
    <property type="nucleotide sequence ID" value="XM_025502599.1"/>
</dbReference>
<proteinExistence type="predicted"/>
<feature type="compositionally biased region" description="Basic residues" evidence="1">
    <location>
        <begin position="173"/>
        <end position="185"/>
    </location>
</feature>
<dbReference type="AlphaFoldDB" id="A0A316V7T0"/>
<gene>
    <name evidence="2" type="ORF">FA14DRAFT_63321</name>
</gene>
<reference evidence="2 3" key="1">
    <citation type="journal article" date="2018" name="Mol. Biol. Evol.">
        <title>Broad Genomic Sampling Reveals a Smut Pathogenic Ancestry of the Fungal Clade Ustilaginomycotina.</title>
        <authorList>
            <person name="Kijpornyongpan T."/>
            <person name="Mondo S.J."/>
            <person name="Barry K."/>
            <person name="Sandor L."/>
            <person name="Lee J."/>
            <person name="Lipzen A."/>
            <person name="Pangilinan J."/>
            <person name="LaButti K."/>
            <person name="Hainaut M."/>
            <person name="Henrissat B."/>
            <person name="Grigoriev I.V."/>
            <person name="Spatafora J.W."/>
            <person name="Aime M.C."/>
        </authorList>
    </citation>
    <scope>NUCLEOTIDE SEQUENCE [LARGE SCALE GENOMIC DNA]</scope>
    <source>
        <strain evidence="2 3">MCA 3882</strain>
    </source>
</reference>
<evidence type="ECO:0000313" key="3">
    <source>
        <dbReference type="Proteomes" id="UP000245771"/>
    </source>
</evidence>